<dbReference type="Pfam" id="PF05099">
    <property type="entry name" value="TerB"/>
    <property type="match status" value="1"/>
</dbReference>
<gene>
    <name evidence="7" type="ORF">DK846_06220</name>
</gene>
<evidence type="ECO:0000259" key="6">
    <source>
        <dbReference type="Pfam" id="PF15615"/>
    </source>
</evidence>
<reference evidence="7 8" key="1">
    <citation type="submission" date="2018-05" db="EMBL/GenBank/DDBJ databases">
        <title>Draft genome of Methanospirillum lacunae Ki8-1.</title>
        <authorList>
            <person name="Dueholm M.S."/>
            <person name="Nielsen P.H."/>
            <person name="Bakmann L.F."/>
            <person name="Otzen D.E."/>
        </authorList>
    </citation>
    <scope>NUCLEOTIDE SEQUENCE [LARGE SCALE GENOMIC DNA]</scope>
    <source>
        <strain evidence="7 8">Ki8-1</strain>
    </source>
</reference>
<evidence type="ECO:0000259" key="5">
    <source>
        <dbReference type="Pfam" id="PF13208"/>
    </source>
</evidence>
<proteinExistence type="predicted"/>
<dbReference type="SMART" id="SM00028">
    <property type="entry name" value="TPR"/>
    <property type="match status" value="3"/>
</dbReference>
<evidence type="ECO:0000259" key="4">
    <source>
        <dbReference type="Pfam" id="PF05099"/>
    </source>
</evidence>
<accession>A0A2V2MYM4</accession>
<dbReference type="InterPro" id="IPR029024">
    <property type="entry name" value="TerB-like"/>
</dbReference>
<keyword evidence="1" id="KW-0677">Repeat</keyword>
<evidence type="ECO:0000313" key="8">
    <source>
        <dbReference type="Proteomes" id="UP000245657"/>
    </source>
</evidence>
<dbReference type="PANTHER" id="PTHR44943:SF8">
    <property type="entry name" value="TPR REPEAT-CONTAINING PROTEIN MJ0263"/>
    <property type="match status" value="1"/>
</dbReference>
<dbReference type="SUPFAM" id="SSF158682">
    <property type="entry name" value="TerB-like"/>
    <property type="match status" value="1"/>
</dbReference>
<dbReference type="EMBL" id="QGMY01000006">
    <property type="protein sequence ID" value="PWR72559.1"/>
    <property type="molecule type" value="Genomic_DNA"/>
</dbReference>
<dbReference type="RefSeq" id="WP_109968071.1">
    <property type="nucleotide sequence ID" value="NZ_CP176093.1"/>
</dbReference>
<dbReference type="Proteomes" id="UP000245657">
    <property type="component" value="Unassembled WGS sequence"/>
</dbReference>
<feature type="domain" description="TerB-C" evidence="6">
    <location>
        <begin position="713"/>
        <end position="827"/>
    </location>
</feature>
<dbReference type="Pfam" id="PF13208">
    <property type="entry name" value="TerB_N"/>
    <property type="match status" value="1"/>
</dbReference>
<evidence type="ECO:0000313" key="7">
    <source>
        <dbReference type="EMBL" id="PWR72559.1"/>
    </source>
</evidence>
<dbReference type="InterPro" id="IPR051685">
    <property type="entry name" value="Ycf3/AcsC/BcsC/TPR_MFPF"/>
</dbReference>
<evidence type="ECO:0000256" key="3">
    <source>
        <dbReference type="PROSITE-ProRule" id="PRU00339"/>
    </source>
</evidence>
<dbReference type="InterPro" id="IPR007791">
    <property type="entry name" value="DjlA_N"/>
</dbReference>
<feature type="domain" description="Co-chaperone DjlA N-terminal" evidence="4">
    <location>
        <begin position="543"/>
        <end position="651"/>
    </location>
</feature>
<organism evidence="7 8">
    <name type="scientific">Methanospirillum lacunae</name>
    <dbReference type="NCBI Taxonomy" id="668570"/>
    <lineage>
        <taxon>Archaea</taxon>
        <taxon>Methanobacteriati</taxon>
        <taxon>Methanobacteriota</taxon>
        <taxon>Stenosarchaea group</taxon>
        <taxon>Methanomicrobia</taxon>
        <taxon>Methanomicrobiales</taxon>
        <taxon>Methanospirillaceae</taxon>
        <taxon>Methanospirillum</taxon>
    </lineage>
</organism>
<dbReference type="OrthoDB" id="112148at2157"/>
<feature type="domain" description="TerB N-terminal" evidence="5">
    <location>
        <begin position="151"/>
        <end position="242"/>
    </location>
</feature>
<dbReference type="Pfam" id="PF13181">
    <property type="entry name" value="TPR_8"/>
    <property type="match status" value="1"/>
</dbReference>
<dbReference type="PANTHER" id="PTHR44943">
    <property type="entry name" value="CELLULOSE SYNTHASE OPERON PROTEIN C"/>
    <property type="match status" value="1"/>
</dbReference>
<evidence type="ECO:0000256" key="1">
    <source>
        <dbReference type="ARBA" id="ARBA00022737"/>
    </source>
</evidence>
<protein>
    <submittedName>
        <fullName evidence="7">Uncharacterized protein</fullName>
    </submittedName>
</protein>
<dbReference type="InterPro" id="IPR028932">
    <property type="entry name" value="TerB-C"/>
</dbReference>
<feature type="repeat" description="TPR" evidence="3">
    <location>
        <begin position="44"/>
        <end position="77"/>
    </location>
</feature>
<dbReference type="Pfam" id="PF15615">
    <property type="entry name" value="TerB_C"/>
    <property type="match status" value="1"/>
</dbReference>
<evidence type="ECO:0000256" key="2">
    <source>
        <dbReference type="ARBA" id="ARBA00022803"/>
    </source>
</evidence>
<sequence length="832" mass="96052">MNSELSSSSISDSHSHGYALIHSSNFQKAIEHFNHLIYNNSKDYLAYQGLSISLEKQGNIDDAILSISKAIEINPNLSTLYVFRSLFLLKANKNSEALINIKKGLDLDPNNEITQNIFRTIQEKTNREKPKFISVPINWGGRRKNGVYIQKFSFSNPLVYWSQGKSDSIEPSCIDVTLPIGSYSNTIKRLPSFPNYSNLDPDQRYLYLSWLHEGRKKKLEDDGYLFLYFFGLERRIFLDNEDYGPILNECYNLKKIVSSPSSNFSFISSFIAYLLGKRILNLSNKELSNFYPPNDEIGPDELKVILSWYIQHQKPISGLLSYLILYYFLNVPKNFDKKTIREKRDLFLKLFKHYYPSGFTLQVSRFPYRFKYYAANPTIRDQFQHNGSIDEIILQNPIGKKSQFNPLRELWIQSINLKSIDELNNSLEKNNEIILNKKDSSSNKKFQLVDVWESIILPFINNEDEDIIISISEFNKLKTPIEHITIDSEKISSIISFIKSQGYEVVPSNYGALESADYVGLVLSTPNSESHSIQYNTAVFFIELGMHIAHADKKITSEELNYLSDYVTNKFILNSHDLECIRLYQKILISHPPNINFILKRVKDKVPFHKREIIASYIVDIIIADNVIHDLEIASLSQVLESMDIPKSEVEILIQNRLIKLNIQDESSSLISIKTSVSLDKGELIQSNYSVPIINSEENNVIIDKDDEIVVILDGVFNNNQDKKPVERKLNLINKTDLMKYELLQHYIDYSVICSLEKQYYPVLEALLNNLKWSNKSFHAFVKENNLFGINHVIDALNMWSITHYDDYVVIEDDNGIFANPELLSKIIVDKV</sequence>
<name>A0A2V2MYM4_9EURY</name>
<dbReference type="Gene3D" id="1.25.40.10">
    <property type="entry name" value="Tetratricopeptide repeat domain"/>
    <property type="match status" value="1"/>
</dbReference>
<dbReference type="GeneID" id="97548764"/>
<dbReference type="AlphaFoldDB" id="A0A2V2MYM4"/>
<dbReference type="PROSITE" id="PS50005">
    <property type="entry name" value="TPR"/>
    <property type="match status" value="1"/>
</dbReference>
<dbReference type="InterPro" id="IPR019734">
    <property type="entry name" value="TPR_rpt"/>
</dbReference>
<dbReference type="SUPFAM" id="SSF48452">
    <property type="entry name" value="TPR-like"/>
    <property type="match status" value="1"/>
</dbReference>
<keyword evidence="2 3" id="KW-0802">TPR repeat</keyword>
<keyword evidence="8" id="KW-1185">Reference proteome</keyword>
<dbReference type="InterPro" id="IPR025266">
    <property type="entry name" value="TerB_N"/>
</dbReference>
<comment type="caution">
    <text evidence="7">The sequence shown here is derived from an EMBL/GenBank/DDBJ whole genome shotgun (WGS) entry which is preliminary data.</text>
</comment>
<dbReference type="Gene3D" id="1.10.3680.10">
    <property type="entry name" value="TerB-like"/>
    <property type="match status" value="1"/>
</dbReference>
<dbReference type="InterPro" id="IPR011990">
    <property type="entry name" value="TPR-like_helical_dom_sf"/>
</dbReference>